<dbReference type="Pfam" id="PF04560">
    <property type="entry name" value="RNA_pol_Rpb2_7"/>
    <property type="match status" value="1"/>
</dbReference>
<dbReference type="GO" id="GO:0003677">
    <property type="term" value="F:DNA binding"/>
    <property type="evidence" value="ECO:0007669"/>
    <property type="project" value="InterPro"/>
</dbReference>
<evidence type="ECO:0000256" key="3">
    <source>
        <dbReference type="ARBA" id="ARBA00022478"/>
    </source>
</evidence>
<feature type="domain" description="RNA polymerase beta subunit protrusion" evidence="12">
    <location>
        <begin position="15"/>
        <end position="352"/>
    </location>
</feature>
<dbReference type="GO" id="GO:0046872">
    <property type="term" value="F:metal ion binding"/>
    <property type="evidence" value="ECO:0007669"/>
    <property type="project" value="UniProtKB-KW"/>
</dbReference>
<dbReference type="GO" id="GO:0006351">
    <property type="term" value="P:DNA-templated transcription"/>
    <property type="evidence" value="ECO:0007669"/>
    <property type="project" value="InterPro"/>
</dbReference>
<dbReference type="GO" id="GO:0003899">
    <property type="term" value="F:DNA-directed RNA polymerase activity"/>
    <property type="evidence" value="ECO:0007669"/>
    <property type="project" value="UniProtKB-EC"/>
</dbReference>
<dbReference type="InterPro" id="IPR007644">
    <property type="entry name" value="RNA_pol_bsu_protrusion"/>
</dbReference>
<evidence type="ECO:0000256" key="2">
    <source>
        <dbReference type="ARBA" id="ARBA00012418"/>
    </source>
</evidence>
<dbReference type="PANTHER" id="PTHR20856">
    <property type="entry name" value="DNA-DIRECTED RNA POLYMERASE I SUBUNIT 2"/>
    <property type="match status" value="1"/>
</dbReference>
<dbReference type="InterPro" id="IPR014724">
    <property type="entry name" value="RNA_pol_RPB2_OB-fold"/>
</dbReference>
<dbReference type="Gene3D" id="3.90.1800.10">
    <property type="entry name" value="RNA polymerase alpha subunit dimerisation domain"/>
    <property type="match status" value="1"/>
</dbReference>
<keyword evidence="3" id="KW-0240">DNA-directed RNA polymerase</keyword>
<evidence type="ECO:0000256" key="6">
    <source>
        <dbReference type="ARBA" id="ARBA00022723"/>
    </source>
</evidence>
<dbReference type="InterPro" id="IPR007641">
    <property type="entry name" value="RNA_pol_Rpb2_7"/>
</dbReference>
<dbReference type="AlphaFoldDB" id="A0A0L0GG91"/>
<dbReference type="Proteomes" id="UP000054560">
    <property type="component" value="Unassembled WGS sequence"/>
</dbReference>
<dbReference type="RefSeq" id="XP_014161758.1">
    <property type="nucleotide sequence ID" value="XM_014306283.1"/>
</dbReference>
<dbReference type="InterPro" id="IPR007646">
    <property type="entry name" value="RNA_pol_Rpb2_4"/>
</dbReference>
<proteinExistence type="inferred from homology"/>
<dbReference type="InterPro" id="IPR015712">
    <property type="entry name" value="DNA-dir_RNA_pol_su2"/>
</dbReference>
<keyword evidence="16" id="KW-1185">Reference proteome</keyword>
<feature type="domain" description="RNA polymerase Rpb2" evidence="13">
    <location>
        <begin position="394"/>
        <end position="458"/>
    </location>
</feature>
<dbReference type="InterPro" id="IPR037033">
    <property type="entry name" value="DNA-dir_RNAP_su2_hyb_sf"/>
</dbReference>
<evidence type="ECO:0000256" key="8">
    <source>
        <dbReference type="ARBA" id="ARBA00023163"/>
    </source>
</evidence>
<dbReference type="Gene3D" id="2.40.50.150">
    <property type="match status" value="1"/>
</dbReference>
<evidence type="ECO:0000313" key="15">
    <source>
        <dbReference type="EMBL" id="KNC87856.1"/>
    </source>
</evidence>
<evidence type="ECO:0000259" key="10">
    <source>
        <dbReference type="Pfam" id="PF00562"/>
    </source>
</evidence>
<dbReference type="Pfam" id="PF04565">
    <property type="entry name" value="RNA_pol_Rpb2_3"/>
    <property type="match status" value="1"/>
</dbReference>
<reference evidence="15 16" key="1">
    <citation type="submission" date="2011-02" db="EMBL/GenBank/DDBJ databases">
        <title>The Genome Sequence of Sphaeroforma arctica JP610.</title>
        <authorList>
            <consortium name="The Broad Institute Genome Sequencing Platform"/>
            <person name="Russ C."/>
            <person name="Cuomo C."/>
            <person name="Young S.K."/>
            <person name="Zeng Q."/>
            <person name="Gargeya S."/>
            <person name="Alvarado L."/>
            <person name="Berlin A."/>
            <person name="Chapman S.B."/>
            <person name="Chen Z."/>
            <person name="Freedman E."/>
            <person name="Gellesch M."/>
            <person name="Goldberg J."/>
            <person name="Griggs A."/>
            <person name="Gujja S."/>
            <person name="Heilman E."/>
            <person name="Heiman D."/>
            <person name="Howarth C."/>
            <person name="Mehta T."/>
            <person name="Neiman D."/>
            <person name="Pearson M."/>
            <person name="Roberts A."/>
            <person name="Saif S."/>
            <person name="Shea T."/>
            <person name="Shenoy N."/>
            <person name="Sisk P."/>
            <person name="Stolte C."/>
            <person name="Sykes S."/>
            <person name="White J."/>
            <person name="Yandava C."/>
            <person name="Burger G."/>
            <person name="Gray M.W."/>
            <person name="Holland P.W.H."/>
            <person name="King N."/>
            <person name="Lang F.B.F."/>
            <person name="Roger A.J."/>
            <person name="Ruiz-Trillo I."/>
            <person name="Haas B."/>
            <person name="Nusbaum C."/>
            <person name="Birren B."/>
        </authorList>
    </citation>
    <scope>NUCLEOTIDE SEQUENCE [LARGE SCALE GENOMIC DNA]</scope>
    <source>
        <strain evidence="15 16">JP610</strain>
    </source>
</reference>
<name>A0A0L0GG91_9EUKA</name>
<dbReference type="GO" id="GO:0000428">
    <property type="term" value="C:DNA-directed RNA polymerase complex"/>
    <property type="evidence" value="ECO:0007669"/>
    <property type="project" value="UniProtKB-KW"/>
</dbReference>
<dbReference type="Pfam" id="PF04566">
    <property type="entry name" value="RNA_pol_Rpb2_4"/>
    <property type="match status" value="1"/>
</dbReference>
<comment type="similarity">
    <text evidence="1 9">Belongs to the RNA polymerase beta chain family.</text>
</comment>
<keyword evidence="7" id="KW-0862">Zinc</keyword>
<organism evidence="15 16">
    <name type="scientific">Sphaeroforma arctica JP610</name>
    <dbReference type="NCBI Taxonomy" id="667725"/>
    <lineage>
        <taxon>Eukaryota</taxon>
        <taxon>Ichthyosporea</taxon>
        <taxon>Ichthyophonida</taxon>
        <taxon>Sphaeroforma</taxon>
    </lineage>
</organism>
<feature type="domain" description="RNA polymerase Rpb2" evidence="11">
    <location>
        <begin position="993"/>
        <end position="1078"/>
    </location>
</feature>
<keyword evidence="4" id="KW-0808">Transferase</keyword>
<keyword evidence="8" id="KW-0804">Transcription</keyword>
<sequence>MEILKSYLHTRSVYEVHLSSFDLFVSEGLRNVIETETRNVIRADNKNCDFAFTNIVVERPTIVDDNRKIHYLTPREAKMRDISYDGTVYVDIRIQTSRDNVGQVCRYPFMKLPIMVGSKLCNTRYATLPTVSETDLKGYFIIRGKERVLVSQERMAYNVPLCLLKHGAVTVEMRSMSSATSHSALNKMLLCVKDFSLSATYVVPCVNQTIDMYQLLGMLDIGVDEFWAHVDRPVDQKNRVLLERFVRGYTLHLEAGAPHPTCTKGARTNIEIKRVVEEELFPHLGQYIKRGDCVIAVLDMFNRGFKTLIGARPPDSRDHYANKRIEVSGTLLKSLFKISFKRFARNIATSSNANISLANILSRYNNLTKCIQYSFSTGNWCAIRSTYVRAGVSQILGRISYTSALSYMKRVVQPCSKELKNSDVRSVHFSGNFFIDHCETPEGATVGLVKNFALTTEVTEEQNFTHVLMTLRRLVDGLGTERTAPGAIEAGTTVVTLNNRPVFALDDSPDAFLAVFRDWRTRKLVHPHTSVHMDGRRTISVLCDEGRMIRPLVDIGARQRLKDIMDRDRPRVVWEKTDDLFDELVAEGVIVYRTVCELENEVVAMVANDITDATRYMEIHPAALLGVMSSIVPFVETNQSPRVTYYSNMGKQAISWLYDSLEDACETTTHYLVNGQVPIVDSDVSSALYLDRMVSGNNAMVAVAPYMGFNQEDAIIISKSAIDKGMFYAYTMRTIAADDISLAQEKSVTIGVPPETYRKKHLDFSALDPDTGIVRIGTRLQVDTVLVGRYARVGDVITDKSVAFTTKDRFPVVHDTITFKTRKGNSCVKVIIRELRVPEVGDKFCSRSAQKSTIGLIVSHEDMPFTADGVIPDLILNPCALPSRMTLSQILEGAHSIAALTAGISRVNKTAWNGTENYVESAKEELVAAGYSSEGTCIMYDGTTGQKIETPIFMAPTFYHRLKHLVADKIYSRSVGSVKAITRQPLSGRSSNGALRLGEMELSCLSAHGASSMLVDKALECSDKYSMVICSVCGNIVNSQRDSCAICDTSQTVRIVIPYVFKLLMHNLAALGVTTKIFPKIRA</sequence>
<evidence type="ECO:0000259" key="11">
    <source>
        <dbReference type="Pfam" id="PF04560"/>
    </source>
</evidence>
<dbReference type="InterPro" id="IPR007645">
    <property type="entry name" value="RNA_pol_Rpb2_3"/>
</dbReference>
<dbReference type="Gene3D" id="2.40.270.10">
    <property type="entry name" value="DNA-directed RNA polymerase, subunit 2, domain 6"/>
    <property type="match status" value="1"/>
</dbReference>
<evidence type="ECO:0000313" key="16">
    <source>
        <dbReference type="Proteomes" id="UP000054560"/>
    </source>
</evidence>
<feature type="domain" description="RNA polymerase Rpb2" evidence="14">
    <location>
        <begin position="506"/>
        <end position="553"/>
    </location>
</feature>
<dbReference type="STRING" id="667725.A0A0L0GG91"/>
<keyword evidence="6" id="KW-0479">Metal-binding</keyword>
<dbReference type="GeneID" id="25900617"/>
<evidence type="ECO:0000259" key="14">
    <source>
        <dbReference type="Pfam" id="PF04566"/>
    </source>
</evidence>
<keyword evidence="5" id="KW-0548">Nucleotidyltransferase</keyword>
<dbReference type="Pfam" id="PF04563">
    <property type="entry name" value="RNA_pol_Rpb2_1"/>
    <property type="match status" value="1"/>
</dbReference>
<dbReference type="OrthoDB" id="10248617at2759"/>
<dbReference type="EMBL" id="KQ241598">
    <property type="protein sequence ID" value="KNC87856.1"/>
    <property type="molecule type" value="Genomic_DNA"/>
</dbReference>
<evidence type="ECO:0000259" key="12">
    <source>
        <dbReference type="Pfam" id="PF04563"/>
    </source>
</evidence>
<gene>
    <name evidence="15" type="ORF">SARC_00113</name>
</gene>
<dbReference type="Pfam" id="PF00562">
    <property type="entry name" value="RNA_pol_Rpb2_6"/>
    <property type="match status" value="1"/>
</dbReference>
<protein>
    <recommendedName>
        <fullName evidence="2">DNA-directed RNA polymerase</fullName>
        <ecNumber evidence="2">2.7.7.6</ecNumber>
    </recommendedName>
</protein>
<evidence type="ECO:0000256" key="4">
    <source>
        <dbReference type="ARBA" id="ARBA00022679"/>
    </source>
</evidence>
<evidence type="ECO:0000256" key="7">
    <source>
        <dbReference type="ARBA" id="ARBA00022833"/>
    </source>
</evidence>
<dbReference type="Gene3D" id="3.90.1100.10">
    <property type="match status" value="2"/>
</dbReference>
<evidence type="ECO:0000256" key="9">
    <source>
        <dbReference type="RuleBase" id="RU000434"/>
    </source>
</evidence>
<dbReference type="CDD" id="cd00653">
    <property type="entry name" value="RNA_pol_B_RPB2"/>
    <property type="match status" value="1"/>
</dbReference>
<dbReference type="GO" id="GO:0032549">
    <property type="term" value="F:ribonucleoside binding"/>
    <property type="evidence" value="ECO:0007669"/>
    <property type="project" value="InterPro"/>
</dbReference>
<evidence type="ECO:0000256" key="1">
    <source>
        <dbReference type="ARBA" id="ARBA00006835"/>
    </source>
</evidence>
<evidence type="ECO:0000259" key="13">
    <source>
        <dbReference type="Pfam" id="PF04565"/>
    </source>
</evidence>
<dbReference type="InterPro" id="IPR007120">
    <property type="entry name" value="DNA-dir_RNAP_su2_dom"/>
</dbReference>
<feature type="domain" description="DNA-directed RNA polymerase subunit 2 hybrid-binding" evidence="10">
    <location>
        <begin position="629"/>
        <end position="990"/>
    </location>
</feature>
<dbReference type="SUPFAM" id="SSF64484">
    <property type="entry name" value="beta and beta-prime subunits of DNA dependent RNA-polymerase"/>
    <property type="match status" value="1"/>
</dbReference>
<dbReference type="eggNOG" id="KOG0214">
    <property type="taxonomic scope" value="Eukaryota"/>
</dbReference>
<dbReference type="EC" id="2.7.7.6" evidence="2"/>
<accession>A0A0L0GG91</accession>
<evidence type="ECO:0000256" key="5">
    <source>
        <dbReference type="ARBA" id="ARBA00022695"/>
    </source>
</evidence>